<evidence type="ECO:0000256" key="1">
    <source>
        <dbReference type="SAM" id="MobiDB-lite"/>
    </source>
</evidence>
<dbReference type="EnsemblMetazoa" id="AFAF000004-RA">
    <property type="protein sequence ID" value="AFAF000004-PA"/>
    <property type="gene ID" value="AFAF000004"/>
</dbReference>
<accession>A0A182PZB8</accession>
<evidence type="ECO:0000313" key="3">
    <source>
        <dbReference type="Proteomes" id="UP000075886"/>
    </source>
</evidence>
<feature type="compositionally biased region" description="Pro residues" evidence="1">
    <location>
        <begin position="52"/>
        <end position="66"/>
    </location>
</feature>
<reference evidence="3" key="1">
    <citation type="submission" date="2014-01" db="EMBL/GenBank/DDBJ databases">
        <title>The Genome Sequence of Anopheles farauti FAR1 (V2).</title>
        <authorList>
            <consortium name="The Broad Institute Genomics Platform"/>
            <person name="Neafsey D.E."/>
            <person name="Besansky N."/>
            <person name="Howell P."/>
            <person name="Walton C."/>
            <person name="Young S.K."/>
            <person name="Zeng Q."/>
            <person name="Gargeya S."/>
            <person name="Fitzgerald M."/>
            <person name="Haas B."/>
            <person name="Abouelleil A."/>
            <person name="Allen A.W."/>
            <person name="Alvarado L."/>
            <person name="Arachchi H.M."/>
            <person name="Berlin A.M."/>
            <person name="Chapman S.B."/>
            <person name="Gainer-Dewar J."/>
            <person name="Goldberg J."/>
            <person name="Griggs A."/>
            <person name="Gujja S."/>
            <person name="Hansen M."/>
            <person name="Howarth C."/>
            <person name="Imamovic A."/>
            <person name="Ireland A."/>
            <person name="Larimer J."/>
            <person name="McCowan C."/>
            <person name="Murphy C."/>
            <person name="Pearson M."/>
            <person name="Poon T.W."/>
            <person name="Priest M."/>
            <person name="Roberts A."/>
            <person name="Saif S."/>
            <person name="Shea T."/>
            <person name="Sisk P."/>
            <person name="Sykes S."/>
            <person name="Wortman J."/>
            <person name="Nusbaum C."/>
            <person name="Birren B."/>
        </authorList>
    </citation>
    <scope>NUCLEOTIDE SEQUENCE [LARGE SCALE GENOMIC DNA]</scope>
    <source>
        <strain evidence="3">FAR1</strain>
    </source>
</reference>
<dbReference type="VEuPathDB" id="VectorBase:AFAF000004"/>
<dbReference type="AlphaFoldDB" id="A0A182PZB8"/>
<keyword evidence="3" id="KW-1185">Reference proteome</keyword>
<dbReference type="Proteomes" id="UP000075886">
    <property type="component" value="Unassembled WGS sequence"/>
</dbReference>
<evidence type="ECO:0000313" key="2">
    <source>
        <dbReference type="EnsemblMetazoa" id="AFAF000004-PA"/>
    </source>
</evidence>
<protein>
    <submittedName>
        <fullName evidence="2">Uncharacterized protein</fullName>
    </submittedName>
</protein>
<reference evidence="2" key="2">
    <citation type="submission" date="2020-05" db="UniProtKB">
        <authorList>
            <consortium name="EnsemblMetazoa"/>
        </authorList>
    </citation>
    <scope>IDENTIFICATION</scope>
    <source>
        <strain evidence="2">FAR1</strain>
    </source>
</reference>
<feature type="region of interest" description="Disordered" evidence="1">
    <location>
        <begin position="279"/>
        <end position="303"/>
    </location>
</feature>
<organism evidence="2 3">
    <name type="scientific">Anopheles farauti</name>
    <dbReference type="NCBI Taxonomy" id="69004"/>
    <lineage>
        <taxon>Eukaryota</taxon>
        <taxon>Metazoa</taxon>
        <taxon>Ecdysozoa</taxon>
        <taxon>Arthropoda</taxon>
        <taxon>Hexapoda</taxon>
        <taxon>Insecta</taxon>
        <taxon>Pterygota</taxon>
        <taxon>Neoptera</taxon>
        <taxon>Endopterygota</taxon>
        <taxon>Diptera</taxon>
        <taxon>Nematocera</taxon>
        <taxon>Culicoidea</taxon>
        <taxon>Culicidae</taxon>
        <taxon>Anophelinae</taxon>
        <taxon>Anopheles</taxon>
    </lineage>
</organism>
<feature type="compositionally biased region" description="Basic and acidic residues" evidence="1">
    <location>
        <begin position="286"/>
        <end position="303"/>
    </location>
</feature>
<sequence length="365" mass="38620">MEKQNRFEDTSNNIMGYKSALFSNVHSAQMLWGFTTRCSGTARDAIGRPTAPSSPPDGPPPSPPLPAASSSVGVGIPRPLGTAAPFTVPFPVDELRLRGTAGPRSSSVWKMSTDAGTNRITLRPPAGSTAAPFSFFFFFCGRLVAADDTLTLLSGAANPPKSNGDDGGGGGFRRRAPDGSVPATAAAAATLSSSSSSSVKLSYSNSSGEAVAMSTDHESGVAASFPKASIYLQRAYVGRVIRVGIEAVRDAWQLASPHLDRGGGRAAEGMLARAILQDQTQQQQCDHNDPQNRDDQQRARTDRHVGAGVRSFKFEHAIVERMSVRRYLTHLRLSPSIDSSSVVLPTGRYAIGITLEMPPESSESS</sequence>
<feature type="region of interest" description="Disordered" evidence="1">
    <location>
        <begin position="155"/>
        <end position="179"/>
    </location>
</feature>
<dbReference type="EMBL" id="AXCN02001265">
    <property type="status" value="NOT_ANNOTATED_CDS"/>
    <property type="molecule type" value="Genomic_DNA"/>
</dbReference>
<name>A0A182PZB8_9DIPT</name>
<feature type="region of interest" description="Disordered" evidence="1">
    <location>
        <begin position="43"/>
        <end position="76"/>
    </location>
</feature>
<proteinExistence type="predicted"/>